<evidence type="ECO:0000256" key="17">
    <source>
        <dbReference type="ARBA" id="ARBA00047295"/>
    </source>
</evidence>
<dbReference type="SUPFAM" id="SSF81653">
    <property type="entry name" value="Calcium ATPase, transduction domain A"/>
    <property type="match status" value="1"/>
</dbReference>
<name>A0A1I4PDJ4_9BURK</name>
<evidence type="ECO:0000256" key="5">
    <source>
        <dbReference type="ARBA" id="ARBA00013555"/>
    </source>
</evidence>
<dbReference type="Gene3D" id="1.20.1110.10">
    <property type="entry name" value="Calcium-transporting ATPase, transmembrane domain"/>
    <property type="match status" value="1"/>
</dbReference>
<reference evidence="20 21" key="1">
    <citation type="submission" date="2016-10" db="EMBL/GenBank/DDBJ databases">
        <authorList>
            <person name="de Groot N.N."/>
        </authorList>
    </citation>
    <scope>NUCLEOTIDE SEQUENCE [LARGE SCALE GENOMIC DNA]</scope>
    <source>
        <strain evidence="20 21">ATCC 43154</strain>
    </source>
</reference>
<dbReference type="SUPFAM" id="SSF56784">
    <property type="entry name" value="HAD-like"/>
    <property type="match status" value="1"/>
</dbReference>
<dbReference type="Pfam" id="PF00122">
    <property type="entry name" value="E1-E2_ATPase"/>
    <property type="match status" value="1"/>
</dbReference>
<feature type="transmembrane region" description="Helical" evidence="18">
    <location>
        <begin position="792"/>
        <end position="811"/>
    </location>
</feature>
<dbReference type="InterPro" id="IPR018303">
    <property type="entry name" value="ATPase_P-typ_P_site"/>
</dbReference>
<dbReference type="Gene3D" id="3.40.50.1000">
    <property type="entry name" value="HAD superfamily/HAD-like"/>
    <property type="match status" value="1"/>
</dbReference>
<keyword evidence="14 18" id="KW-1133">Transmembrane helix</keyword>
<dbReference type="SFLD" id="SFLDF00027">
    <property type="entry name" value="p-type_atpase"/>
    <property type="match status" value="1"/>
</dbReference>
<dbReference type="InterPro" id="IPR004014">
    <property type="entry name" value="ATPase_P-typ_cation-transptr_N"/>
</dbReference>
<dbReference type="InterPro" id="IPR006068">
    <property type="entry name" value="ATPase_P-typ_cation-transptr_C"/>
</dbReference>
<evidence type="ECO:0000256" key="14">
    <source>
        <dbReference type="ARBA" id="ARBA00022989"/>
    </source>
</evidence>
<sequence length="885" mass="94144">MFDHTSKANGSNGKTAPTQPAAAAAATLRFARQEPTAVLAALESGADGLAEAEAALRLKRHGPNAIRHQARRNVLLRFLLLLASPLSLLLLALAVVNFLTGETWSGSVIAIMVVLSSLLSFVQEHRSDRAAEQLRSMVRTTTTVLRGSAGGPLPREVALAELVPGDIVLLSAGAIVPADLRLLSCRDLFVSQSALTGEAMPVEKQAHALPPNADGGDAPAPAALDLPNIAYMGSTVVSGSARGVVVASGDATSFGQIAADLSGQRELTSFDRGVNKFVWLMMRVMLVMVPLVFLLNGVGKGDWLHALLFAVAVAVGLAPEMLPMIITINLAKGALAMSGKKVIVKRLNSIQNFGAMDVLCTDKTGTLTQDRVILEKHLDIGGKDSARVTEYAYLNSFYQTGLKNLLDVAVLRYVDEHEHIKPETGFRKVDELPFDFQRRRMSVIVERADGSRVLICKGAVEEVLAVSTRAELDGQLIALQDHHGAALGRVVETLNEDGFRVIAVACRELPAGAAGFGAADEADLVLVGYIAFLDPPKDSAAAAISALRHYGIAVKVLTGDNEAVTRSVCRHVGLEVQQSLLGSDIDALDDAALAARAETTTVFAKLAPAQKARVIRALQSGGHVVGYMGDGINDGAALKAADVGISVDSAVDIAKESADIILLEKSLLALKDGVLEGRRVFGNISKYIRMSASSNFGNMLSVLGASVLLPFLPMAPVQILLNNLLYDVSQTTLASDHVDADYLRRPRRWDIANIGRVMLVLGPISSLFDYLTFAVLWFGFGAGQDPALFQTGWFLESLLSQTLVVHVIRTGRIPFVESKPSRALLATTLGICGVGVWLPVSPFGAALGFAAMPPGYWLALPAILLGYLALCQTGKAWLMRRYGTI</sequence>
<evidence type="ECO:0000256" key="4">
    <source>
        <dbReference type="ARBA" id="ARBA00012786"/>
    </source>
</evidence>
<dbReference type="GO" id="GO:0005886">
    <property type="term" value="C:plasma membrane"/>
    <property type="evidence" value="ECO:0007669"/>
    <property type="project" value="UniProtKB-SubCell"/>
</dbReference>
<evidence type="ECO:0000256" key="6">
    <source>
        <dbReference type="ARBA" id="ARBA00022475"/>
    </source>
</evidence>
<feature type="transmembrane region" description="Helical" evidence="18">
    <location>
        <begin position="823"/>
        <end position="850"/>
    </location>
</feature>
<evidence type="ECO:0000256" key="16">
    <source>
        <dbReference type="ARBA" id="ARBA00029806"/>
    </source>
</evidence>
<evidence type="ECO:0000256" key="10">
    <source>
        <dbReference type="ARBA" id="ARBA00022741"/>
    </source>
</evidence>
<dbReference type="GO" id="GO:0016887">
    <property type="term" value="F:ATP hydrolysis activity"/>
    <property type="evidence" value="ECO:0007669"/>
    <property type="project" value="InterPro"/>
</dbReference>
<dbReference type="NCBIfam" id="TIGR01524">
    <property type="entry name" value="ATPase-IIIB_Mg"/>
    <property type="match status" value="1"/>
</dbReference>
<proteinExistence type="inferred from homology"/>
<feature type="transmembrane region" description="Helical" evidence="18">
    <location>
        <begin position="856"/>
        <end position="878"/>
    </location>
</feature>
<dbReference type="SUPFAM" id="SSF81665">
    <property type="entry name" value="Calcium ATPase, transmembrane domain M"/>
    <property type="match status" value="1"/>
</dbReference>
<feature type="transmembrane region" description="Helical" evidence="18">
    <location>
        <begin position="74"/>
        <end position="98"/>
    </location>
</feature>
<feature type="transmembrane region" description="Helical" evidence="18">
    <location>
        <begin position="757"/>
        <end position="780"/>
    </location>
</feature>
<evidence type="ECO:0000256" key="2">
    <source>
        <dbReference type="ARBA" id="ARBA00004429"/>
    </source>
</evidence>
<evidence type="ECO:0000313" key="20">
    <source>
        <dbReference type="EMBL" id="SFM25788.1"/>
    </source>
</evidence>
<keyword evidence="10" id="KW-0547">Nucleotide-binding</keyword>
<dbReference type="NCBIfam" id="TIGR01494">
    <property type="entry name" value="ATPase_P-type"/>
    <property type="match status" value="2"/>
</dbReference>
<dbReference type="Pfam" id="PF13246">
    <property type="entry name" value="Cation_ATPase"/>
    <property type="match status" value="1"/>
</dbReference>
<dbReference type="AlphaFoldDB" id="A0A1I4PDJ4"/>
<keyword evidence="15 18" id="KW-0472">Membrane</keyword>
<feature type="domain" description="Cation-transporting P-type ATPase N-terminal" evidence="19">
    <location>
        <begin position="29"/>
        <end position="102"/>
    </location>
</feature>
<keyword evidence="8" id="KW-0597">Phosphoprotein</keyword>
<keyword evidence="11" id="KW-0067">ATP-binding</keyword>
<dbReference type="GO" id="GO:0005524">
    <property type="term" value="F:ATP binding"/>
    <property type="evidence" value="ECO:0007669"/>
    <property type="project" value="UniProtKB-KW"/>
</dbReference>
<dbReference type="GO" id="GO:0015444">
    <property type="term" value="F:P-type magnesium transporter activity"/>
    <property type="evidence" value="ECO:0007669"/>
    <property type="project" value="UniProtKB-EC"/>
</dbReference>
<dbReference type="PRINTS" id="PR01836">
    <property type="entry name" value="MGATPASE"/>
</dbReference>
<dbReference type="OrthoDB" id="9814270at2"/>
<dbReference type="Proteomes" id="UP000199470">
    <property type="component" value="Unassembled WGS sequence"/>
</dbReference>
<dbReference type="SMART" id="SM00831">
    <property type="entry name" value="Cation_ATPase_N"/>
    <property type="match status" value="1"/>
</dbReference>
<keyword evidence="21" id="KW-1185">Reference proteome</keyword>
<evidence type="ECO:0000256" key="3">
    <source>
        <dbReference type="ARBA" id="ARBA00008746"/>
    </source>
</evidence>
<dbReference type="EC" id="7.2.2.14" evidence="4"/>
<dbReference type="CDD" id="cd02077">
    <property type="entry name" value="P-type_ATPase_Mg"/>
    <property type="match status" value="1"/>
</dbReference>
<dbReference type="PROSITE" id="PS00154">
    <property type="entry name" value="ATPASE_E1_E2"/>
    <property type="match status" value="1"/>
</dbReference>
<dbReference type="STRING" id="758825.SAMN02982985_03350"/>
<keyword evidence="13" id="KW-1278">Translocase</keyword>
<keyword evidence="12" id="KW-0460">Magnesium</keyword>
<comment type="similarity">
    <text evidence="3">Belongs to the cation transport ATPase (P-type) (TC 3.A.3) family. Type IIIB subfamily.</text>
</comment>
<dbReference type="InterPro" id="IPR023214">
    <property type="entry name" value="HAD_sf"/>
</dbReference>
<dbReference type="InterPro" id="IPR059000">
    <property type="entry name" value="ATPase_P-type_domA"/>
</dbReference>
<evidence type="ECO:0000256" key="12">
    <source>
        <dbReference type="ARBA" id="ARBA00022842"/>
    </source>
</evidence>
<dbReference type="Gene3D" id="3.40.1110.10">
    <property type="entry name" value="Calcium-transporting ATPase, cytoplasmic domain N"/>
    <property type="match status" value="1"/>
</dbReference>
<dbReference type="RefSeq" id="WP_093388844.1">
    <property type="nucleotide sequence ID" value="NZ_FOTW01000016.1"/>
</dbReference>
<gene>
    <name evidence="20" type="ORF">SAMN02982985_03350</name>
</gene>
<dbReference type="SFLD" id="SFLDG00002">
    <property type="entry name" value="C1.7:_P-type_atpase_like"/>
    <property type="match status" value="1"/>
</dbReference>
<evidence type="ECO:0000256" key="8">
    <source>
        <dbReference type="ARBA" id="ARBA00022553"/>
    </source>
</evidence>
<comment type="function">
    <text evidence="1">Mediates magnesium influx to the cytosol.</text>
</comment>
<dbReference type="InterPro" id="IPR044492">
    <property type="entry name" value="P_typ_ATPase_HD_dom"/>
</dbReference>
<feature type="transmembrane region" description="Helical" evidence="18">
    <location>
        <begin position="277"/>
        <end position="295"/>
    </location>
</feature>
<dbReference type="InterPro" id="IPR008250">
    <property type="entry name" value="ATPase_P-typ_transduc_dom_A_sf"/>
</dbReference>
<dbReference type="InterPro" id="IPR023298">
    <property type="entry name" value="ATPase_P-typ_TM_dom_sf"/>
</dbReference>
<comment type="catalytic activity">
    <reaction evidence="17">
        <text>Mg(2+)(out) + ATP + H2O = Mg(2+)(in) + ADP + phosphate + H(+)</text>
        <dbReference type="Rhea" id="RHEA:10260"/>
        <dbReference type="ChEBI" id="CHEBI:15377"/>
        <dbReference type="ChEBI" id="CHEBI:15378"/>
        <dbReference type="ChEBI" id="CHEBI:18420"/>
        <dbReference type="ChEBI" id="CHEBI:30616"/>
        <dbReference type="ChEBI" id="CHEBI:43474"/>
        <dbReference type="ChEBI" id="CHEBI:456216"/>
        <dbReference type="EC" id="7.2.2.14"/>
    </reaction>
</comment>
<evidence type="ECO:0000256" key="1">
    <source>
        <dbReference type="ARBA" id="ARBA00003954"/>
    </source>
</evidence>
<dbReference type="InterPro" id="IPR023299">
    <property type="entry name" value="ATPase_P-typ_cyto_dom_N"/>
</dbReference>
<evidence type="ECO:0000256" key="7">
    <source>
        <dbReference type="ARBA" id="ARBA00022519"/>
    </source>
</evidence>
<dbReference type="NCBIfam" id="NF011702">
    <property type="entry name" value="PRK15122.1"/>
    <property type="match status" value="1"/>
</dbReference>
<dbReference type="Pfam" id="PF00689">
    <property type="entry name" value="Cation_ATPase_C"/>
    <property type="match status" value="1"/>
</dbReference>
<dbReference type="EMBL" id="FOTW01000016">
    <property type="protein sequence ID" value="SFM25788.1"/>
    <property type="molecule type" value="Genomic_DNA"/>
</dbReference>
<feature type="transmembrane region" description="Helical" evidence="18">
    <location>
        <begin position="104"/>
        <end position="122"/>
    </location>
</feature>
<dbReference type="InterPro" id="IPR001757">
    <property type="entry name" value="P_typ_ATPase"/>
</dbReference>
<feature type="transmembrane region" description="Helical" evidence="18">
    <location>
        <begin position="307"/>
        <end position="331"/>
    </location>
</feature>
<evidence type="ECO:0000313" key="21">
    <source>
        <dbReference type="Proteomes" id="UP000199470"/>
    </source>
</evidence>
<dbReference type="PANTHER" id="PTHR42861">
    <property type="entry name" value="CALCIUM-TRANSPORTING ATPASE"/>
    <property type="match status" value="1"/>
</dbReference>
<keyword evidence="7" id="KW-0997">Cell inner membrane</keyword>
<organism evidence="20 21">
    <name type="scientific">Rugamonas rubra</name>
    <dbReference type="NCBI Taxonomy" id="758825"/>
    <lineage>
        <taxon>Bacteria</taxon>
        <taxon>Pseudomonadati</taxon>
        <taxon>Pseudomonadota</taxon>
        <taxon>Betaproteobacteria</taxon>
        <taxon>Burkholderiales</taxon>
        <taxon>Oxalobacteraceae</taxon>
        <taxon>Telluria group</taxon>
        <taxon>Rugamonas</taxon>
    </lineage>
</organism>
<protein>
    <recommendedName>
        <fullName evidence="5">Magnesium-transporting ATPase, P-type 1</fullName>
        <ecNumber evidence="4">7.2.2.14</ecNumber>
    </recommendedName>
    <alternativeName>
        <fullName evidence="16">Mg(2+) transport ATPase, P-type 1</fullName>
    </alternativeName>
</protein>
<comment type="subcellular location">
    <subcellularLocation>
        <location evidence="2">Cell inner membrane</location>
        <topology evidence="2">Multi-pass membrane protein</topology>
    </subcellularLocation>
</comment>
<evidence type="ECO:0000256" key="9">
    <source>
        <dbReference type="ARBA" id="ARBA00022692"/>
    </source>
</evidence>
<evidence type="ECO:0000256" key="15">
    <source>
        <dbReference type="ARBA" id="ARBA00023136"/>
    </source>
</evidence>
<keyword evidence="9 18" id="KW-0812">Transmembrane</keyword>
<evidence type="ECO:0000256" key="13">
    <source>
        <dbReference type="ARBA" id="ARBA00022967"/>
    </source>
</evidence>
<dbReference type="SFLD" id="SFLDS00003">
    <property type="entry name" value="Haloacid_Dehalogenase"/>
    <property type="match status" value="1"/>
</dbReference>
<accession>A0A1I4PDJ4</accession>
<dbReference type="Pfam" id="PF00690">
    <property type="entry name" value="Cation_ATPase_N"/>
    <property type="match status" value="1"/>
</dbReference>
<keyword evidence="6" id="KW-1003">Cell membrane</keyword>
<evidence type="ECO:0000256" key="11">
    <source>
        <dbReference type="ARBA" id="ARBA00022840"/>
    </source>
</evidence>
<dbReference type="InterPro" id="IPR006415">
    <property type="entry name" value="P-type_ATPase_IIIB"/>
</dbReference>
<dbReference type="Gene3D" id="2.70.150.10">
    <property type="entry name" value="Calcium-transporting ATPase, cytoplasmic transduction domain A"/>
    <property type="match status" value="1"/>
</dbReference>
<evidence type="ECO:0000256" key="18">
    <source>
        <dbReference type="SAM" id="Phobius"/>
    </source>
</evidence>
<evidence type="ECO:0000259" key="19">
    <source>
        <dbReference type="SMART" id="SM00831"/>
    </source>
</evidence>
<dbReference type="InterPro" id="IPR036412">
    <property type="entry name" value="HAD-like_sf"/>
</dbReference>